<name>A0A9D2P951_9FIRM</name>
<dbReference type="AlphaFoldDB" id="A0A9D2P951"/>
<proteinExistence type="predicted"/>
<organism evidence="1 2">
    <name type="scientific">Candidatus Faecalibacterium faecigallinarum</name>
    <dbReference type="NCBI Taxonomy" id="2838577"/>
    <lineage>
        <taxon>Bacteria</taxon>
        <taxon>Bacillati</taxon>
        <taxon>Bacillota</taxon>
        <taxon>Clostridia</taxon>
        <taxon>Eubacteriales</taxon>
        <taxon>Oscillospiraceae</taxon>
        <taxon>Faecalibacterium</taxon>
    </lineage>
</organism>
<gene>
    <name evidence="1" type="ORF">H9703_09820</name>
</gene>
<evidence type="ECO:0000313" key="1">
    <source>
        <dbReference type="EMBL" id="HJC46405.1"/>
    </source>
</evidence>
<evidence type="ECO:0000313" key="2">
    <source>
        <dbReference type="Proteomes" id="UP000823906"/>
    </source>
</evidence>
<comment type="caution">
    <text evidence="1">The sequence shown here is derived from an EMBL/GenBank/DDBJ whole genome shotgun (WGS) entry which is preliminary data.</text>
</comment>
<reference evidence="1" key="2">
    <citation type="submission" date="2021-04" db="EMBL/GenBank/DDBJ databases">
        <authorList>
            <person name="Gilroy R."/>
        </authorList>
    </citation>
    <scope>NUCLEOTIDE SEQUENCE</scope>
    <source>
        <strain evidence="1">ChiSjej5B23-2810</strain>
    </source>
</reference>
<dbReference type="EMBL" id="DWWN01000071">
    <property type="protein sequence ID" value="HJC46405.1"/>
    <property type="molecule type" value="Genomic_DNA"/>
</dbReference>
<sequence>MSVPKLTNEEAHRLLEMTKRSLVAEVGFPSCGGEEEFDVIGDTKKDVFAVKIYRGRIKPFKYNIGARIRKNGTMLLELHINPTTIHYNPDGKKICGSHWHIYTEEYGRGYAFPAEDIREDTFVENTIAFLTKFNVVEQPQINYQLEVL</sequence>
<reference evidence="1" key="1">
    <citation type="journal article" date="2021" name="PeerJ">
        <title>Extensive microbial diversity within the chicken gut microbiome revealed by metagenomics and culture.</title>
        <authorList>
            <person name="Gilroy R."/>
            <person name="Ravi A."/>
            <person name="Getino M."/>
            <person name="Pursley I."/>
            <person name="Horton D.L."/>
            <person name="Alikhan N.F."/>
            <person name="Baker D."/>
            <person name="Gharbi K."/>
            <person name="Hall N."/>
            <person name="Watson M."/>
            <person name="Adriaenssens E.M."/>
            <person name="Foster-Nyarko E."/>
            <person name="Jarju S."/>
            <person name="Secka A."/>
            <person name="Antonio M."/>
            <person name="Oren A."/>
            <person name="Chaudhuri R.R."/>
            <person name="La Ragione R."/>
            <person name="Hildebrand F."/>
            <person name="Pallen M.J."/>
        </authorList>
    </citation>
    <scope>NUCLEOTIDE SEQUENCE</scope>
    <source>
        <strain evidence="1">ChiSjej5B23-2810</strain>
    </source>
</reference>
<dbReference type="Proteomes" id="UP000823906">
    <property type="component" value="Unassembled WGS sequence"/>
</dbReference>
<accession>A0A9D2P951</accession>
<protein>
    <submittedName>
        <fullName evidence="1">Uncharacterized protein</fullName>
    </submittedName>
</protein>
<dbReference type="Pfam" id="PF22398">
    <property type="entry name" value="DUF6978"/>
    <property type="match status" value="1"/>
</dbReference>
<dbReference type="InterPro" id="IPR053916">
    <property type="entry name" value="DUF6978"/>
</dbReference>